<sequence>MYNFQKQDSMQTLEEGLKEFYSINKEFKALAEKKDNPHSKVFKEHDYTHVLFGLGTSIEEESLLDSYTLWGTHWSWSRIWGFYKDPEYKSVVDEIIGKYGGWWSIMKIYLSLAPVKFKVIKKCRKMTKKWNYHDIPNEVLNTPLKHLREEYNIELLSPDQIPINRYLKSQH</sequence>
<protein>
    <submittedName>
        <fullName evidence="1">Uncharacterized protein</fullName>
    </submittedName>
</protein>
<proteinExistence type="predicted"/>
<gene>
    <name evidence="1" type="ORF">M9B40_02715</name>
</gene>
<evidence type="ECO:0000313" key="2">
    <source>
        <dbReference type="Proteomes" id="UP001056381"/>
    </source>
</evidence>
<dbReference type="EMBL" id="CP097966">
    <property type="protein sequence ID" value="URQ63694.1"/>
    <property type="molecule type" value="Genomic_DNA"/>
</dbReference>
<reference evidence="1" key="1">
    <citation type="submission" date="2022-05" db="EMBL/GenBank/DDBJ databases">
        <title>Single-amplified genomics reveal most streamlined microbe among free-living bacteria.</title>
        <authorList>
            <person name="Roda-Garcia J."/>
            <person name="Haro-Moreno J.M."/>
            <person name="Rodriguez-Valera F."/>
            <person name="Almagro-Moreno S."/>
            <person name="Lopez-Perez M."/>
        </authorList>
    </citation>
    <scope>NUCLEOTIDE SEQUENCE</scope>
    <source>
        <strain evidence="1">TMED112-D2-2</strain>
    </source>
</reference>
<organism evidence="1 2">
    <name type="scientific">SAR86 cluster bacterium</name>
    <dbReference type="NCBI Taxonomy" id="2030880"/>
    <lineage>
        <taxon>Bacteria</taxon>
        <taxon>Pseudomonadati</taxon>
        <taxon>Pseudomonadota</taxon>
        <taxon>Gammaproteobacteria</taxon>
        <taxon>SAR86 cluster</taxon>
    </lineage>
</organism>
<name>A0A9Q8X1E2_9GAMM</name>
<evidence type="ECO:0000313" key="1">
    <source>
        <dbReference type="EMBL" id="URQ63694.1"/>
    </source>
</evidence>
<keyword evidence="2" id="KW-1185">Reference proteome</keyword>
<dbReference type="AlphaFoldDB" id="A0A9Q8X1E2"/>
<dbReference type="Proteomes" id="UP001056381">
    <property type="component" value="Chromosome"/>
</dbReference>
<accession>A0A9Q8X1E2</accession>